<reference evidence="4" key="1">
    <citation type="journal article" date="2020" name="Fungal Divers.">
        <title>Resolving the Mortierellaceae phylogeny through synthesis of multi-gene phylogenetics and phylogenomics.</title>
        <authorList>
            <person name="Vandepol N."/>
            <person name="Liber J."/>
            <person name="Desiro A."/>
            <person name="Na H."/>
            <person name="Kennedy M."/>
            <person name="Barry K."/>
            <person name="Grigoriev I.V."/>
            <person name="Miller A.N."/>
            <person name="O'Donnell K."/>
            <person name="Stajich J.E."/>
            <person name="Bonito G."/>
        </authorList>
    </citation>
    <scope>NUCLEOTIDE SEQUENCE</scope>
    <source>
        <strain evidence="4">NRRL 28262</strain>
    </source>
</reference>
<sequence length="588" mass="65889">MTDEDHNQEPSGFLSYMMQSLRLPSESAVIASTQQPGQATFSTSVQSQATPQQSIGQRTSNYGTSSLFLTDYEQHAWLGRGQLRVQEPSQLNDQDNVKAISVDTTTTSTSASYQQDSPGTPNTSHRRTSCTDSGFMPWSQDIVDKDSPGPSPRLPTEIFQSVSRDTTFDQDLHNPVTQGSGMRDTLCPLYNPALLQEHEDMTPPRGNRPAPVLPTTLHNQCFFSPSPSPSDNTSTRALLGLEELFASSQTSAHSRPQENFEGLPCLDDSSPLGIYFRERSQSADRMTDPGLPTRYLKVSNVDRKMSIWVARDVFKSFGDLRGIFTSFLLSYGVIFLEFFDIRHAMIASKRLYSSPVFENSAIKIHFCASSYIREVLPEIRSDGNDGILAVSLQAPSLTVNDLLRFLSSFGEIRYFQKEYNGWPPMALVEYYDTRHAALALSALREMHSSPMLLECINETHFGKFDFLYLRMDFKNKCNVGYAFINFINTEVVASFLQQHVGKKWGRFNSDKICSLSYATIQGRRALVDKFRNSSVMDEEPSYRPKIFYTSGPHLGQEEPFPGPTMSKDSSRGHGAVRRRTSTGPHSDA</sequence>
<evidence type="ECO:0000256" key="2">
    <source>
        <dbReference type="SAM" id="MobiDB-lite"/>
    </source>
</evidence>
<dbReference type="AlphaFoldDB" id="A0AAD4HAR4"/>
<keyword evidence="1" id="KW-0694">RNA-binding</keyword>
<dbReference type="GO" id="GO:0003723">
    <property type="term" value="F:RNA binding"/>
    <property type="evidence" value="ECO:0007669"/>
    <property type="project" value="UniProtKB-KW"/>
</dbReference>
<dbReference type="PANTHER" id="PTHR23189">
    <property type="entry name" value="RNA RECOGNITION MOTIF-CONTAINING"/>
    <property type="match status" value="1"/>
</dbReference>
<feature type="domain" description="Mei2-like C-terminal RNA recognition motif" evidence="3">
    <location>
        <begin position="446"/>
        <end position="531"/>
    </location>
</feature>
<dbReference type="EMBL" id="JAAAIL010000037">
    <property type="protein sequence ID" value="KAG0280995.1"/>
    <property type="molecule type" value="Genomic_DNA"/>
</dbReference>
<protein>
    <recommendedName>
        <fullName evidence="3">Mei2-like C-terminal RNA recognition motif domain-containing protein</fullName>
    </recommendedName>
</protein>
<feature type="region of interest" description="Disordered" evidence="2">
    <location>
        <begin position="547"/>
        <end position="588"/>
    </location>
</feature>
<gene>
    <name evidence="4" type="ORF">BGZ95_007521</name>
</gene>
<dbReference type="InterPro" id="IPR035979">
    <property type="entry name" value="RBD_domain_sf"/>
</dbReference>
<accession>A0AAD4HAR4</accession>
<comment type="caution">
    <text evidence="4">The sequence shown here is derived from an EMBL/GenBank/DDBJ whole genome shotgun (WGS) entry which is preliminary data.</text>
</comment>
<feature type="region of interest" description="Disordered" evidence="2">
    <location>
        <begin position="104"/>
        <end position="137"/>
    </location>
</feature>
<evidence type="ECO:0000313" key="4">
    <source>
        <dbReference type="EMBL" id="KAG0280995.1"/>
    </source>
</evidence>
<evidence type="ECO:0000256" key="1">
    <source>
        <dbReference type="ARBA" id="ARBA00022884"/>
    </source>
</evidence>
<keyword evidence="5" id="KW-1185">Reference proteome</keyword>
<name>A0AAD4HAR4_9FUNG</name>
<proteinExistence type="predicted"/>
<feature type="region of interest" description="Disordered" evidence="2">
    <location>
        <begin position="29"/>
        <end position="60"/>
    </location>
</feature>
<evidence type="ECO:0000259" key="3">
    <source>
        <dbReference type="Pfam" id="PF04059"/>
    </source>
</evidence>
<dbReference type="Pfam" id="PF04059">
    <property type="entry name" value="RRM_2"/>
    <property type="match status" value="1"/>
</dbReference>
<feature type="compositionally biased region" description="Polar residues" evidence="2">
    <location>
        <begin position="30"/>
        <end position="60"/>
    </location>
</feature>
<dbReference type="Proteomes" id="UP001194580">
    <property type="component" value="Unassembled WGS sequence"/>
</dbReference>
<organism evidence="4 5">
    <name type="scientific">Linnemannia exigua</name>
    <dbReference type="NCBI Taxonomy" id="604196"/>
    <lineage>
        <taxon>Eukaryota</taxon>
        <taxon>Fungi</taxon>
        <taxon>Fungi incertae sedis</taxon>
        <taxon>Mucoromycota</taxon>
        <taxon>Mortierellomycotina</taxon>
        <taxon>Mortierellomycetes</taxon>
        <taxon>Mortierellales</taxon>
        <taxon>Mortierellaceae</taxon>
        <taxon>Linnemannia</taxon>
    </lineage>
</organism>
<dbReference type="SUPFAM" id="SSF54928">
    <property type="entry name" value="RNA-binding domain, RBD"/>
    <property type="match status" value="1"/>
</dbReference>
<feature type="compositionally biased region" description="Polar residues" evidence="2">
    <location>
        <begin position="111"/>
        <end position="123"/>
    </location>
</feature>
<dbReference type="InterPro" id="IPR007201">
    <property type="entry name" value="Mei2-like_Rrm_C"/>
</dbReference>
<evidence type="ECO:0000313" key="5">
    <source>
        <dbReference type="Proteomes" id="UP001194580"/>
    </source>
</evidence>